<evidence type="ECO:0000313" key="2">
    <source>
        <dbReference type="Proteomes" id="UP000008030"/>
    </source>
</evidence>
<organismHost>
    <name type="scientific">Spodoptera frugiperda</name>
    <name type="common">Fall armyworm</name>
    <dbReference type="NCBI Taxonomy" id="7108"/>
</organismHost>
<dbReference type="OrthoDB" id="31675at10239"/>
<accession>Q0E523</accession>
<protein>
    <submittedName>
        <fullName evidence="1">25.4 kDa</fullName>
    </submittedName>
</protein>
<proteinExistence type="predicted"/>
<name>Q0E523_SFAVA</name>
<dbReference type="EMBL" id="AM398843">
    <property type="protein sequence ID" value="CAL44678.1"/>
    <property type="molecule type" value="Genomic_DNA"/>
</dbReference>
<sequence>MILFVTCLFVTTVYGDCSTTTLSFVRKTGNCFDYEQGSVSHPTSYTSDPYRINYFADTVLPFCEVDVCADGRHHLFCTVDNTSDGECLTGDPVQNFKNIHGPDKVGSVAVKIDDIHIIPALVKTFKHLWTSKERSINVYEHNYRKGASLSIETTVGECVNLPLEWRDRVSSYGSMHQARFYTGLDCTGHNVVACHDFVEHPMENLWGLLCQTDGMNDNTKSLKFDK</sequence>
<gene>
    <name evidence="1" type="primary">ORF078</name>
</gene>
<keyword evidence="2" id="KW-1185">Reference proteome</keyword>
<dbReference type="RefSeq" id="YP_762433.1">
    <property type="nucleotide sequence ID" value="NC_008361.1"/>
</dbReference>
<dbReference type="GeneID" id="4306244"/>
<evidence type="ECO:0000313" key="1">
    <source>
        <dbReference type="EMBL" id="CAL44678.1"/>
    </source>
</evidence>
<organism evidence="1 2">
    <name type="scientific">Spodoptera frugiperda ascovirus 1a</name>
    <name type="common">SfAV-1a</name>
    <dbReference type="NCBI Taxonomy" id="113370"/>
    <lineage>
        <taxon>Viruses</taxon>
        <taxon>Varidnaviria</taxon>
        <taxon>Bamfordvirae</taxon>
        <taxon>Nucleocytoviricota</taxon>
        <taxon>Megaviricetes</taxon>
        <taxon>Pimascovirales</taxon>
        <taxon>Pimascovirales incertae sedis</taxon>
        <taxon>Ascoviridae</taxon>
        <taxon>Ascovirus</taxon>
        <taxon>Ascovirus sfav1a</taxon>
    </lineage>
</organism>
<dbReference type="KEGG" id="vg:4306244"/>
<dbReference type="Gene3D" id="2.60.20.10">
    <property type="entry name" value="Crystallins"/>
    <property type="match status" value="1"/>
</dbReference>
<reference evidence="1 2" key="1">
    <citation type="journal article" date="2006" name="J. Virol.">
        <title>Genomic sequence of Spodoptera frugiperda Ascovirus 1a, an enveloped, double-stranded DNA insect virus that manipulates apoptosis for viral reproduction.</title>
        <authorList>
            <person name="Bideshi D.K."/>
            <person name="Demattei M.V."/>
            <person name="Rouleux-Bonnin F."/>
            <person name="Stasiak K."/>
            <person name="Tan Y."/>
            <person name="Bigot S."/>
            <person name="Bigot Y."/>
            <person name="Federici B.A."/>
        </authorList>
    </citation>
    <scope>NUCLEOTIDE SEQUENCE [LARGE SCALE GENOMIC DNA]</scope>
    <source>
        <strain evidence="2">SvAV-1a</strain>
    </source>
</reference>
<dbReference type="Proteomes" id="UP000008030">
    <property type="component" value="Segment"/>
</dbReference>